<dbReference type="GO" id="GO:0006826">
    <property type="term" value="P:iron ion transport"/>
    <property type="evidence" value="ECO:0007669"/>
    <property type="project" value="UniProtKB-KW"/>
</dbReference>
<dbReference type="EMBL" id="LR812090">
    <property type="protein sequence ID" value="CAB9494551.1"/>
    <property type="molecule type" value="Genomic_DNA"/>
</dbReference>
<comment type="subcellular location">
    <subcellularLocation>
        <location evidence="1 7">Cell outer membrane</location>
    </subcellularLocation>
</comment>
<evidence type="ECO:0000313" key="10">
    <source>
        <dbReference type="EMBL" id="CAB9494551.1"/>
    </source>
</evidence>
<evidence type="ECO:0000256" key="6">
    <source>
        <dbReference type="ARBA" id="ARBA00023237"/>
    </source>
</evidence>
<keyword evidence="3" id="KW-0410">Iron transport</keyword>
<reference evidence="10 11" key="1">
    <citation type="submission" date="2020-06" db="EMBL/GenBank/DDBJ databases">
        <authorList>
            <person name="Duchaud E."/>
        </authorList>
    </citation>
    <scope>NUCLEOTIDE SEQUENCE [LARGE SCALE GENOMIC DNA]</scope>
    <source>
        <strain evidence="10">Alteromonas fortis</strain>
    </source>
</reference>
<sequence length="946" mass="106294">MLRLVLFLTLSAFALHLHGAQNNNDSKIFDLNIEEQSLKSALYQLAQQADFSLIADANIIPNIDSEALKGMFTINHALNQILQNTNIHAKIESSTVILLPKHPLKRKHNVKLTQDKGPLSNPTGHIIVRGYRDSLLASQSQKRNSIVQKDTIFSEDIADFPERNLGDAIQRLPGIVAERDNGETRQLGLRGLGPNFVKVKVNGIASLATFNSVFDHRGSATRSRNFDFNIFSADLFSKIDVSKTYSALEDEGGVAGTINLSTPRPFDYDGEHEVFNLQTTFNSISRELLPKVSFLATTRTERFGALFSAAYSESNNIETGFRDWGWRESHIDEAGVVIAPSVSSLTHVERNQRKFGATSSLQWRYKSNGEINLNAIFSSLNSDDTEFNLVHQNETDLIDFNIDNYNTLDYAEYRSSNVRSESKLSNANVKFLSATLDASDTLFDNMRVTVLLGVSQSTFESPLHDKVFLQASNIGYRVDYRSSAPLPRIEHDVPLTNSSVWALHRVDVREDLQTNRSQEFKLSFDWLLNEKNDITFGYQGRRFSSDGYERRDDIRNLNTRNIAFNSSIHSHPNSTDFLVANVDETFTHVLDHSFHGRLSNQIFSRQLTAQTNRLGTAFSVDERTHASFLAHSYNGLLFRSEAGVRFVHLKSVQASLEDQAKTQAVDNTFTIFLPTINLAWDISDTVTLRTSFSRNLSLPTIDDLRITTNVSVPDNRIIKGNPSLRHFVADTVDMASEFYFSNNNFLGIALFYKSMDSYITEQTQLLPFDQLGLPAHLLTEDREGELFALSQPVNGEGGVIKGAEVSLKYEFLHQTGILTNYTYSHGETSYLVDNETIRAPLLNLSKHTANVTLYTEQTYLGGRVAFQYRDGYLTQTDNVNQFNGIDQQLIIDAGFYVNVTASCKISFDILNLTNSPIDLFSSPTAKRQLVYTQSGTTYLLGVHFTI</sequence>
<feature type="signal peptide" evidence="8">
    <location>
        <begin position="1"/>
        <end position="19"/>
    </location>
</feature>
<dbReference type="InterPro" id="IPR011662">
    <property type="entry name" value="Secretin/TonB_short_N"/>
</dbReference>
<dbReference type="PANTHER" id="PTHR40980:SF3">
    <property type="entry name" value="TONB-DEPENDENT RECEPTOR-LIKE BETA-BARREL DOMAIN-CONTAINING PROTEIN"/>
    <property type="match status" value="1"/>
</dbReference>
<dbReference type="Gene3D" id="2.170.130.10">
    <property type="entry name" value="TonB-dependent receptor, plug domain"/>
    <property type="match status" value="1"/>
</dbReference>
<dbReference type="Proteomes" id="UP000509458">
    <property type="component" value="Chromosome"/>
</dbReference>
<protein>
    <submittedName>
        <fullName evidence="10">Putative TonB-dependent receptor</fullName>
    </submittedName>
</protein>
<keyword evidence="10" id="KW-0675">Receptor</keyword>
<proteinExistence type="inferred from homology"/>
<gene>
    <name evidence="10" type="ORF">ALFOR1_31546</name>
</gene>
<dbReference type="RefSeq" id="WP_179983896.1">
    <property type="nucleotide sequence ID" value="NZ_LR812090.1"/>
</dbReference>
<dbReference type="Gene3D" id="2.40.170.20">
    <property type="entry name" value="TonB-dependent receptor, beta-barrel domain"/>
    <property type="match status" value="1"/>
</dbReference>
<keyword evidence="3" id="KW-0406">Ion transport</keyword>
<feature type="domain" description="Secretin/TonB short N-terminal" evidence="9">
    <location>
        <begin position="51"/>
        <end position="101"/>
    </location>
</feature>
<keyword evidence="2" id="KW-0813">Transport</keyword>
<keyword evidence="4" id="KW-0408">Iron</keyword>
<dbReference type="AlphaFoldDB" id="A0A6T9Y2W1"/>
<dbReference type="SMART" id="SM00965">
    <property type="entry name" value="STN"/>
    <property type="match status" value="1"/>
</dbReference>
<evidence type="ECO:0000256" key="1">
    <source>
        <dbReference type="ARBA" id="ARBA00004442"/>
    </source>
</evidence>
<accession>A0A6T9Y2W1</accession>
<evidence type="ECO:0000256" key="4">
    <source>
        <dbReference type="ARBA" id="ARBA00023004"/>
    </source>
</evidence>
<comment type="similarity">
    <text evidence="7">Belongs to the TonB-dependent receptor family.</text>
</comment>
<evidence type="ECO:0000256" key="8">
    <source>
        <dbReference type="SAM" id="SignalP"/>
    </source>
</evidence>
<evidence type="ECO:0000256" key="5">
    <source>
        <dbReference type="ARBA" id="ARBA00023136"/>
    </source>
</evidence>
<dbReference type="SUPFAM" id="SSF56935">
    <property type="entry name" value="Porins"/>
    <property type="match status" value="1"/>
</dbReference>
<dbReference type="Pfam" id="PF07715">
    <property type="entry name" value="Plug"/>
    <property type="match status" value="1"/>
</dbReference>
<dbReference type="Pfam" id="PF00593">
    <property type="entry name" value="TonB_dep_Rec_b-barrel"/>
    <property type="match status" value="1"/>
</dbReference>
<keyword evidence="5 7" id="KW-0472">Membrane</keyword>
<keyword evidence="6" id="KW-0998">Cell outer membrane</keyword>
<dbReference type="InterPro" id="IPR000531">
    <property type="entry name" value="Beta-barrel_TonB"/>
</dbReference>
<dbReference type="NCBIfam" id="TIGR01782">
    <property type="entry name" value="TonB-Xanth-Caul"/>
    <property type="match status" value="1"/>
</dbReference>
<dbReference type="Gene3D" id="3.55.50.30">
    <property type="match status" value="1"/>
</dbReference>
<dbReference type="InterPro" id="IPR012910">
    <property type="entry name" value="Plug_dom"/>
</dbReference>
<organism evidence="10 11">
    <name type="scientific">Alteromonas macleodii</name>
    <name type="common">Pseudoalteromonas macleodii</name>
    <dbReference type="NCBI Taxonomy" id="28108"/>
    <lineage>
        <taxon>Bacteria</taxon>
        <taxon>Pseudomonadati</taxon>
        <taxon>Pseudomonadota</taxon>
        <taxon>Gammaproteobacteria</taxon>
        <taxon>Alteromonadales</taxon>
        <taxon>Alteromonadaceae</taxon>
        <taxon>Alteromonas/Salinimonas group</taxon>
        <taxon>Alteromonas</taxon>
    </lineage>
</organism>
<dbReference type="PANTHER" id="PTHR40980">
    <property type="entry name" value="PLUG DOMAIN-CONTAINING PROTEIN"/>
    <property type="match status" value="1"/>
</dbReference>
<dbReference type="GO" id="GO:0009279">
    <property type="term" value="C:cell outer membrane"/>
    <property type="evidence" value="ECO:0007669"/>
    <property type="project" value="UniProtKB-SubCell"/>
</dbReference>
<evidence type="ECO:0000256" key="7">
    <source>
        <dbReference type="RuleBase" id="RU003357"/>
    </source>
</evidence>
<dbReference type="InterPro" id="IPR010104">
    <property type="entry name" value="TonB_rcpt_bac"/>
</dbReference>
<name>A0A6T9Y2W1_ALTMA</name>
<dbReference type="InterPro" id="IPR037066">
    <property type="entry name" value="Plug_dom_sf"/>
</dbReference>
<dbReference type="InterPro" id="IPR036942">
    <property type="entry name" value="Beta-barrel_TonB_sf"/>
</dbReference>
<keyword evidence="7" id="KW-0798">TonB box</keyword>
<evidence type="ECO:0000259" key="9">
    <source>
        <dbReference type="SMART" id="SM00965"/>
    </source>
</evidence>
<feature type="chain" id="PRO_5029746728" evidence="8">
    <location>
        <begin position="20"/>
        <end position="946"/>
    </location>
</feature>
<evidence type="ECO:0000313" key="11">
    <source>
        <dbReference type="Proteomes" id="UP000509458"/>
    </source>
</evidence>
<keyword evidence="8" id="KW-0732">Signal</keyword>
<evidence type="ECO:0000256" key="3">
    <source>
        <dbReference type="ARBA" id="ARBA00022496"/>
    </source>
</evidence>
<evidence type="ECO:0000256" key="2">
    <source>
        <dbReference type="ARBA" id="ARBA00022448"/>
    </source>
</evidence>